<proteinExistence type="inferred from homology"/>
<evidence type="ECO:0000256" key="4">
    <source>
        <dbReference type="ARBA" id="ARBA00022692"/>
    </source>
</evidence>
<dbReference type="InterPro" id="IPR038468">
    <property type="entry name" value="MmpS_C"/>
</dbReference>
<comment type="caution">
    <text evidence="7">The sequence shown here is derived from an EMBL/GenBank/DDBJ whole genome shotgun (WGS) entry which is preliminary data.</text>
</comment>
<dbReference type="Proteomes" id="UP000465240">
    <property type="component" value="Unassembled WGS sequence"/>
</dbReference>
<keyword evidence="3" id="KW-1003">Cell membrane</keyword>
<keyword evidence="4" id="KW-0812">Transmembrane</keyword>
<sequence length="137" mass="14427">MVGGVALLVVAMVAIAAAVLVSTTGRSGRTVTMSYEVEGTARSVSITSSRTDGDDVTDNRVSLPWSKKVTPKSDVLFVRVWVIADAPGGALTCRIFQNGKKVAEETASGSMASVHCVGETGYQLQFHRTPSPKLGDR</sequence>
<accession>A0ABQ1CA18</accession>
<gene>
    <name evidence="7" type="ORF">MPRG_43970</name>
</gene>
<protein>
    <recommendedName>
        <fullName evidence="9">DUF4307 domain-containing protein</fullName>
    </recommendedName>
</protein>
<evidence type="ECO:0000313" key="8">
    <source>
        <dbReference type="Proteomes" id="UP000465240"/>
    </source>
</evidence>
<evidence type="ECO:0000256" key="6">
    <source>
        <dbReference type="ARBA" id="ARBA00023136"/>
    </source>
</evidence>
<keyword evidence="6" id="KW-0472">Membrane</keyword>
<comment type="subcellular location">
    <subcellularLocation>
        <location evidence="1">Cell membrane</location>
    </subcellularLocation>
</comment>
<dbReference type="Pfam" id="PF05423">
    <property type="entry name" value="Mycobact_memb"/>
    <property type="match status" value="1"/>
</dbReference>
<dbReference type="Gene3D" id="2.60.40.2880">
    <property type="entry name" value="MmpS1-5, C-terminal soluble domain"/>
    <property type="match status" value="1"/>
</dbReference>
<evidence type="ECO:0000313" key="7">
    <source>
        <dbReference type="EMBL" id="GFG81121.1"/>
    </source>
</evidence>
<keyword evidence="5" id="KW-1133">Transmembrane helix</keyword>
<comment type="similarity">
    <text evidence="2">Belongs to the MmpS family.</text>
</comment>
<dbReference type="InterPro" id="IPR008693">
    <property type="entry name" value="MmpS"/>
</dbReference>
<evidence type="ECO:0000256" key="2">
    <source>
        <dbReference type="ARBA" id="ARBA00007531"/>
    </source>
</evidence>
<evidence type="ECO:0000256" key="3">
    <source>
        <dbReference type="ARBA" id="ARBA00022475"/>
    </source>
</evidence>
<reference evidence="7 8" key="1">
    <citation type="journal article" date="2019" name="Emerg. Microbes Infect.">
        <title>Comprehensive subspecies identification of 175 nontuberculous mycobacteria species based on 7547 genomic profiles.</title>
        <authorList>
            <person name="Matsumoto Y."/>
            <person name="Kinjo T."/>
            <person name="Motooka D."/>
            <person name="Nabeya D."/>
            <person name="Jung N."/>
            <person name="Uechi K."/>
            <person name="Horii T."/>
            <person name="Iida T."/>
            <person name="Fujita J."/>
            <person name="Nakamura S."/>
        </authorList>
    </citation>
    <scope>NUCLEOTIDE SEQUENCE [LARGE SCALE GENOMIC DNA]</scope>
    <source>
        <strain evidence="7 8">JCM 18565</strain>
    </source>
</reference>
<evidence type="ECO:0008006" key="9">
    <source>
        <dbReference type="Google" id="ProtNLM"/>
    </source>
</evidence>
<keyword evidence="8" id="KW-1185">Reference proteome</keyword>
<organism evidence="7 8">
    <name type="scientific">Mycobacterium paragordonae</name>
    <dbReference type="NCBI Taxonomy" id="1389713"/>
    <lineage>
        <taxon>Bacteria</taxon>
        <taxon>Bacillati</taxon>
        <taxon>Actinomycetota</taxon>
        <taxon>Actinomycetes</taxon>
        <taxon>Mycobacteriales</taxon>
        <taxon>Mycobacteriaceae</taxon>
        <taxon>Mycobacterium</taxon>
    </lineage>
</organism>
<evidence type="ECO:0000256" key="1">
    <source>
        <dbReference type="ARBA" id="ARBA00004236"/>
    </source>
</evidence>
<dbReference type="EMBL" id="BLKX01000001">
    <property type="protein sequence ID" value="GFG81121.1"/>
    <property type="molecule type" value="Genomic_DNA"/>
</dbReference>
<name>A0ABQ1CA18_9MYCO</name>
<evidence type="ECO:0000256" key="5">
    <source>
        <dbReference type="ARBA" id="ARBA00022989"/>
    </source>
</evidence>